<comment type="similarity">
    <text evidence="2">Belongs to the SusD family.</text>
</comment>
<name>A0ABQ1UAP4_9FLAO</name>
<dbReference type="Pfam" id="PF14322">
    <property type="entry name" value="SusD-like_3"/>
    <property type="match status" value="1"/>
</dbReference>
<feature type="domain" description="RagB/SusD" evidence="6">
    <location>
        <begin position="328"/>
        <end position="461"/>
    </location>
</feature>
<dbReference type="EMBL" id="BMKP01000005">
    <property type="protein sequence ID" value="GGF14284.1"/>
    <property type="molecule type" value="Genomic_DNA"/>
</dbReference>
<comment type="subcellular location">
    <subcellularLocation>
        <location evidence="1">Cell outer membrane</location>
    </subcellularLocation>
</comment>
<keyword evidence="3" id="KW-0732">Signal</keyword>
<organism evidence="8 9">
    <name type="scientific">Flavobacterium limi</name>
    <dbReference type="NCBI Taxonomy" id="2045105"/>
    <lineage>
        <taxon>Bacteria</taxon>
        <taxon>Pseudomonadati</taxon>
        <taxon>Bacteroidota</taxon>
        <taxon>Flavobacteriia</taxon>
        <taxon>Flavobacteriales</taxon>
        <taxon>Flavobacteriaceae</taxon>
        <taxon>Flavobacterium</taxon>
    </lineage>
</organism>
<dbReference type="InterPro" id="IPR012944">
    <property type="entry name" value="SusD_RagB_dom"/>
</dbReference>
<dbReference type="PROSITE" id="PS51257">
    <property type="entry name" value="PROKAR_LIPOPROTEIN"/>
    <property type="match status" value="1"/>
</dbReference>
<evidence type="ECO:0000313" key="8">
    <source>
        <dbReference type="EMBL" id="GGF14284.1"/>
    </source>
</evidence>
<keyword evidence="5" id="KW-0998">Cell outer membrane</keyword>
<sequence>MKAFYRITLYALFLTTTVIISSCESFLEVDLPKSQLASSAVFEDYNTAEAALLNIYSNIRDKGILTGTGQGISNTLGNYTDELVSSETPNNFSVNFYKNSLLPSNTTVNGFWNASYNQIYAANAIIEGTEKSQNLTLEQKKQLQGEALFIRSLLHFYLAQLFGDIPYITDTDYKKNSSVSKTSVAVLYEKISSDLKNASELLPLQYLDQNRVRPNSITAKALLSRIYLYAKLYESASNMASSVLNQQEIYTLETTDKVFLVTSRETIWQLQAGVAGRNTAEATYFTFTTVPPPQVSLTGSLVNSFEPGDLRRSGWIKTVSKNTAVFYHPFKYKENNATTVSKEYSIIFRTAEQYLIRAEARVYQGDLIGAKEDLNKVRNRAGLNDTSAVTQQEIITALIIERRHELFTEQGHRFFDLKRTGMLDSVLGDSKSGWNSTDNLMPIPQSELTLNKNLMPQNPGY</sequence>
<dbReference type="InterPro" id="IPR033985">
    <property type="entry name" value="SusD-like_N"/>
</dbReference>
<reference evidence="9" key="1">
    <citation type="journal article" date="2019" name="Int. J. Syst. Evol. Microbiol.">
        <title>The Global Catalogue of Microorganisms (GCM) 10K type strain sequencing project: providing services to taxonomists for standard genome sequencing and annotation.</title>
        <authorList>
            <consortium name="The Broad Institute Genomics Platform"/>
            <consortium name="The Broad Institute Genome Sequencing Center for Infectious Disease"/>
            <person name="Wu L."/>
            <person name="Ma J."/>
        </authorList>
    </citation>
    <scope>NUCLEOTIDE SEQUENCE [LARGE SCALE GENOMIC DNA]</scope>
    <source>
        <strain evidence="9">CGMCC 1.16060</strain>
    </source>
</reference>
<evidence type="ECO:0000313" key="9">
    <source>
        <dbReference type="Proteomes" id="UP000655016"/>
    </source>
</evidence>
<dbReference type="SUPFAM" id="SSF48452">
    <property type="entry name" value="TPR-like"/>
    <property type="match status" value="1"/>
</dbReference>
<evidence type="ECO:0000259" key="7">
    <source>
        <dbReference type="Pfam" id="PF14322"/>
    </source>
</evidence>
<keyword evidence="9" id="KW-1185">Reference proteome</keyword>
<evidence type="ECO:0000256" key="1">
    <source>
        <dbReference type="ARBA" id="ARBA00004442"/>
    </source>
</evidence>
<evidence type="ECO:0000256" key="4">
    <source>
        <dbReference type="ARBA" id="ARBA00023136"/>
    </source>
</evidence>
<accession>A0ABQ1UAP4</accession>
<dbReference type="Gene3D" id="1.25.40.390">
    <property type="match status" value="1"/>
</dbReference>
<feature type="domain" description="SusD-like N-terminal" evidence="7">
    <location>
        <begin position="76"/>
        <end position="228"/>
    </location>
</feature>
<evidence type="ECO:0000256" key="2">
    <source>
        <dbReference type="ARBA" id="ARBA00006275"/>
    </source>
</evidence>
<protein>
    <submittedName>
        <fullName evidence="8">Membrane protein</fullName>
    </submittedName>
</protein>
<dbReference type="CDD" id="cd08977">
    <property type="entry name" value="SusD"/>
    <property type="match status" value="1"/>
</dbReference>
<dbReference type="Proteomes" id="UP000655016">
    <property type="component" value="Unassembled WGS sequence"/>
</dbReference>
<comment type="caution">
    <text evidence="8">The sequence shown here is derived from an EMBL/GenBank/DDBJ whole genome shotgun (WGS) entry which is preliminary data.</text>
</comment>
<evidence type="ECO:0000256" key="3">
    <source>
        <dbReference type="ARBA" id="ARBA00022729"/>
    </source>
</evidence>
<evidence type="ECO:0000259" key="6">
    <source>
        <dbReference type="Pfam" id="PF07980"/>
    </source>
</evidence>
<gene>
    <name evidence="8" type="ORF">GCM10011518_24480</name>
</gene>
<evidence type="ECO:0000256" key="5">
    <source>
        <dbReference type="ARBA" id="ARBA00023237"/>
    </source>
</evidence>
<proteinExistence type="inferred from homology"/>
<dbReference type="RefSeq" id="WP_163394755.1">
    <property type="nucleotide sequence ID" value="NZ_BMKP01000005.1"/>
</dbReference>
<dbReference type="Pfam" id="PF07980">
    <property type="entry name" value="SusD_RagB"/>
    <property type="match status" value="1"/>
</dbReference>
<keyword evidence="4" id="KW-0472">Membrane</keyword>
<dbReference type="InterPro" id="IPR011990">
    <property type="entry name" value="TPR-like_helical_dom_sf"/>
</dbReference>